<dbReference type="RefSeq" id="WP_371839629.1">
    <property type="nucleotide sequence ID" value="NZ_JBGMEK010000031.1"/>
</dbReference>
<name>A0ABV4P0Z7_9GAMM</name>
<organism evidence="2 3">
    <name type="scientific">Microbulbifer epialgicus</name>
    <dbReference type="NCBI Taxonomy" id="393907"/>
    <lineage>
        <taxon>Bacteria</taxon>
        <taxon>Pseudomonadati</taxon>
        <taxon>Pseudomonadota</taxon>
        <taxon>Gammaproteobacteria</taxon>
        <taxon>Cellvibrionales</taxon>
        <taxon>Microbulbiferaceae</taxon>
        <taxon>Microbulbifer</taxon>
    </lineage>
</organism>
<feature type="transmembrane region" description="Helical" evidence="1">
    <location>
        <begin position="160"/>
        <end position="182"/>
    </location>
</feature>
<feature type="transmembrane region" description="Helical" evidence="1">
    <location>
        <begin position="65"/>
        <end position="87"/>
    </location>
</feature>
<keyword evidence="3" id="KW-1185">Reference proteome</keyword>
<sequence>MRFLGVVLAVVSAVCTAYWLGSVSVPFGAVAVLFSVVTAISLEAAKNLLAVRSVEYWQKRNFKRLCVVLACVTALVVVSVFATVQYIQGAYSDHTSPLLKQHVQQQLEQQRQALAGSARLIELDRVSKAKQQRGEELPDLNESIEKTLERLSDVRDRPAYLSQVSILVGVLLDVVALLMLVLDATDRQSKRDSEFFKGRAGHAPEARTTPPQINDRRRPLRILAERLDSGWNPTVRGTMALFQCQYEEAKDLLDALVEAGKIGSEKRSGRVFYTRLTTANNTLTSGCGESLQ</sequence>
<keyword evidence="1" id="KW-0472">Membrane</keyword>
<gene>
    <name evidence="2" type="ORF">ACCI49_13925</name>
</gene>
<evidence type="ECO:0000313" key="2">
    <source>
        <dbReference type="EMBL" id="MFA0812015.1"/>
    </source>
</evidence>
<evidence type="ECO:0000313" key="3">
    <source>
        <dbReference type="Proteomes" id="UP001569428"/>
    </source>
</evidence>
<reference evidence="2 3" key="1">
    <citation type="submission" date="2024-08" db="EMBL/GenBank/DDBJ databases">
        <authorList>
            <person name="Ishaq N."/>
        </authorList>
    </citation>
    <scope>NUCLEOTIDE SEQUENCE [LARGE SCALE GENOMIC DNA]</scope>
    <source>
        <strain evidence="2 3">DSM 18651</strain>
    </source>
</reference>
<proteinExistence type="predicted"/>
<dbReference type="EMBL" id="JBGMEK010000031">
    <property type="protein sequence ID" value="MFA0812015.1"/>
    <property type="molecule type" value="Genomic_DNA"/>
</dbReference>
<evidence type="ECO:0000256" key="1">
    <source>
        <dbReference type="SAM" id="Phobius"/>
    </source>
</evidence>
<keyword evidence="1" id="KW-0812">Transmembrane</keyword>
<evidence type="ECO:0008006" key="4">
    <source>
        <dbReference type="Google" id="ProtNLM"/>
    </source>
</evidence>
<dbReference type="Proteomes" id="UP001569428">
    <property type="component" value="Unassembled WGS sequence"/>
</dbReference>
<protein>
    <recommendedName>
        <fullName evidence="4">Preprotein translocase subunit SecY</fullName>
    </recommendedName>
</protein>
<comment type="caution">
    <text evidence="2">The sequence shown here is derived from an EMBL/GenBank/DDBJ whole genome shotgun (WGS) entry which is preliminary data.</text>
</comment>
<feature type="transmembrane region" description="Helical" evidence="1">
    <location>
        <begin position="27"/>
        <end position="45"/>
    </location>
</feature>
<accession>A0ABV4P0Z7</accession>
<keyword evidence="1" id="KW-1133">Transmembrane helix</keyword>